<dbReference type="EMBL" id="MTKO01000109">
    <property type="protein sequence ID" value="RWX43814.1"/>
    <property type="molecule type" value="Genomic_DNA"/>
</dbReference>
<organism evidence="2 3">
    <name type="scientific">Candidatus Electrothrix aarhusensis</name>
    <dbReference type="NCBI Taxonomy" id="1859131"/>
    <lineage>
        <taxon>Bacteria</taxon>
        <taxon>Pseudomonadati</taxon>
        <taxon>Thermodesulfobacteriota</taxon>
        <taxon>Desulfobulbia</taxon>
        <taxon>Desulfobulbales</taxon>
        <taxon>Desulfobulbaceae</taxon>
        <taxon>Candidatus Electrothrix</taxon>
    </lineage>
</organism>
<evidence type="ECO:0000313" key="2">
    <source>
        <dbReference type="EMBL" id="RWX43814.1"/>
    </source>
</evidence>
<protein>
    <recommendedName>
        <fullName evidence="4">Type IV pili methyl-accepting chemotaxis transducer N-term</fullName>
    </recommendedName>
</protein>
<dbReference type="Proteomes" id="UP000287853">
    <property type="component" value="Unassembled WGS sequence"/>
</dbReference>
<gene>
    <name evidence="2" type="ORF">H206_02451</name>
</gene>
<sequence>MKGRTALKTTVAVFFICALYISTAFAGDDKRHKLIMLKAAKDVEYLSQKIAKAYFYKQQGVRPDSAVEDLKKGIARLQNNLIIIQNGIEKGDEEEETVAIFLDYTYNELKNILNKPYSKDNGALIIDYSESLMEGGAFIAEGHIHKESPEEVMLVMVEHMLFLLERINKLYIAYQAEFHDYTNVVQLQKAVKEFNIDLSKVNNYRNYSDKALKSRDKLNEFWPVAQKFFGAVQKTALPVIVLASAEKLQNELENLDAFHHKAARK</sequence>
<evidence type="ECO:0008006" key="4">
    <source>
        <dbReference type="Google" id="ProtNLM"/>
    </source>
</evidence>
<feature type="chain" id="PRO_5018711105" description="Type IV pili methyl-accepting chemotaxis transducer N-term" evidence="1">
    <location>
        <begin position="27"/>
        <end position="265"/>
    </location>
</feature>
<feature type="signal peptide" evidence="1">
    <location>
        <begin position="1"/>
        <end position="26"/>
    </location>
</feature>
<comment type="caution">
    <text evidence="2">The sequence shown here is derived from an EMBL/GenBank/DDBJ whole genome shotgun (WGS) entry which is preliminary data.</text>
</comment>
<proteinExistence type="predicted"/>
<evidence type="ECO:0000313" key="3">
    <source>
        <dbReference type="Proteomes" id="UP000287853"/>
    </source>
</evidence>
<evidence type="ECO:0000256" key="1">
    <source>
        <dbReference type="SAM" id="SignalP"/>
    </source>
</evidence>
<dbReference type="AlphaFoldDB" id="A0A3S3U4V7"/>
<name>A0A3S3U4V7_9BACT</name>
<keyword evidence="3" id="KW-1185">Reference proteome</keyword>
<reference evidence="2 3" key="1">
    <citation type="submission" date="2017-01" db="EMBL/GenBank/DDBJ databases">
        <title>The cable genome- insights into the physiology and evolution of filamentous bacteria capable of sulfide oxidation via long distance electron transfer.</title>
        <authorList>
            <person name="Schreiber L."/>
            <person name="Bjerg J.T."/>
            <person name="Boggild A."/>
            <person name="Van De Vossenberg J."/>
            <person name="Meysman F."/>
            <person name="Nielsen L.P."/>
            <person name="Schramm A."/>
            <person name="Kjeldsen K.U."/>
        </authorList>
    </citation>
    <scope>NUCLEOTIDE SEQUENCE [LARGE SCALE GENOMIC DNA]</scope>
    <source>
        <strain evidence="2">MCF</strain>
    </source>
</reference>
<accession>A0A3S3U4V7</accession>
<keyword evidence="1" id="KW-0732">Signal</keyword>